<dbReference type="Pfam" id="PF07591">
    <property type="entry name" value="PT-HINT"/>
    <property type="match status" value="1"/>
</dbReference>
<dbReference type="NCBIfam" id="TIGR03696">
    <property type="entry name" value="Rhs_assc_core"/>
    <property type="match status" value="1"/>
</dbReference>
<feature type="region of interest" description="Disordered" evidence="3">
    <location>
        <begin position="758"/>
        <end position="777"/>
    </location>
</feature>
<dbReference type="Gene3D" id="2.60.40.10">
    <property type="entry name" value="Immunoglobulins"/>
    <property type="match status" value="2"/>
</dbReference>
<dbReference type="InterPro" id="IPR030934">
    <property type="entry name" value="Intein_C"/>
</dbReference>
<keyword evidence="1" id="KW-0378">Hydrolase</keyword>
<feature type="region of interest" description="Disordered" evidence="3">
    <location>
        <begin position="1"/>
        <end position="25"/>
    </location>
</feature>
<keyword evidence="2" id="KW-0119">Carbohydrate metabolism</keyword>
<gene>
    <name evidence="5" type="ORF">HD596_008587</name>
</gene>
<dbReference type="PANTHER" id="PTHR32305:SF15">
    <property type="entry name" value="PROTEIN RHSA-RELATED"/>
    <property type="match status" value="1"/>
</dbReference>
<dbReference type="RefSeq" id="WP_185075055.1">
    <property type="nucleotide sequence ID" value="NZ_JACHMB010000001.1"/>
</dbReference>
<accession>A0A7W9GDQ8</accession>
<proteinExistence type="predicted"/>
<dbReference type="Gene3D" id="2.180.10.10">
    <property type="entry name" value="RHS repeat-associated core"/>
    <property type="match status" value="5"/>
</dbReference>
<dbReference type="Proteomes" id="UP000579153">
    <property type="component" value="Unassembled WGS sequence"/>
</dbReference>
<dbReference type="InterPro" id="IPR031325">
    <property type="entry name" value="RHS_repeat"/>
</dbReference>
<dbReference type="Pfam" id="PF05593">
    <property type="entry name" value="RHS_repeat"/>
    <property type="match status" value="3"/>
</dbReference>
<dbReference type="EMBL" id="JACHMB010000001">
    <property type="protein sequence ID" value="MBB5781831.1"/>
    <property type="molecule type" value="Genomic_DNA"/>
</dbReference>
<dbReference type="CDD" id="cd00081">
    <property type="entry name" value="Hint"/>
    <property type="match status" value="1"/>
</dbReference>
<sequence>MASLASAPPAAAQSGPAEPGLLSRTSSWVTAQSSWLAGEVAGWFAEEPKGEIRPAQAPITLPGRDGTPAQLKLDPVKEPGKRVKELTEQRTAVSKTFELEDGRRQVEISAVRQHVRDESGTWRPVETRVREQAEDGFTLAAERTGYVARFGERSDRLVRVGLGEAQVTFGLPGEPRTIKPEVDGAKVTYRGAFGEGADLVYEVTASGVKEGIVLARAPQGTPSYQFTVSMSGGLQAKANPDGSIGFVPPSGKGAVFTIPKPYMIDTADDAASPYGKRFSAAVTQTLGEQSTLTVTPDAGWLAAPERSWPVTIDPTVVIAPDWSTSSDAMIVSTSPTTNYDVDLRLSVGRSGTSVYRGLVRFDLAGLVPEGTTIDKAEMGLYYDQTLAGSTGSVALEARRVTQPWDPSTVTWNSINTAMGEVAATATFQAAQANLWHTYTVTDLARAWLAGTTPNHGVMVKAVNETVAAGGPQYAEGEWAKGFPENPMPKLTLTYGTPSVQLGRPLVVHATGAELAWKPYDGPGEVTEYQIHRSRDLSFTPSPATLVAPLDSKATTYVDTSATPNTKVAYQVVAVRSAGQASTSGPLIVELPNAGITAATIPPSADTTLTSCQPSVGHDKLGERANLSAGFGGTAFGTTRALLKFDTSIIPAGIKEVMANLRIFQVAHRGLEPSYHFYPLTRSFDEATASWQQAAPGVPWTKAGGDHETASVGQGFFTSPTDPDFSSWWAPRGFDALAQRWISDPSTNHGLLLRADSESSKACPTSGDGDSFTSSEAAEPEVRPWLHVLYYDPTQTYSAPSTPSRMAGGEQRTVDVTITNTTSETWPAGSTRLGYFWKLPDGTDVTGDTQLFTPLEAALEPRDTVTVQAQVKAPTLASGNLADAASLVWDVHDTTTNSWKSASHQLPQLPQQIRLESPTSDLLGLEKFYAYTGKNTGAGATALVNPYAGNVVWNYNAFTNPSRGAQTFVRMTYNSLDTSASSMGYGWSLQTSTLQRLGSQLHLHPPGQPWPEQVRLTDGDGTTHVWLRDPPTCTSNCEYKHPRGVHLYLQKTGSADPLRQWVFTKPDRTQFFFDDEGFQSAIVDKNGNTMSFTYERRRSNNKPTKFLQYITDAAGRRTLTFDYYAKGQDYTYINDAGQPVNDTKLTNPHIIDNVESITDIAGRKVTFAYTDKGLMAKMVDGAGDEQAKTFAFTYDATQGNKNVKLVAVKDPRGNSTKLDYYEAPVDPKDLWKVETLTDRLDGVTKFDYVDPDGPQGGVINATITDPLQHATKYVLDAYGRPTTITNAKNETTTLEWDPDHNVTKLTEANQAYATWSFDQKTGYPLEMRDAEANKNGTAPTTLAYQGFLNGYVADLTSKTSPEGRKWAFGYDAKGNLKTVTDPLGVKTSADGDYTTAYDYDDYGQLIKTTDANGNPTEFGDYHPSGYPEKITDAYSNVTTTNYDVRGNVLNVTDALGKTTSQTYDIFKRPLESKVPKDQDKNEFIVTPAPVYDRDDNVTKTTAPNGAVATAVYDAADQLTESVLPKDSTDGPERKATFAWDLAGNLKTQTEPKGNLSGANAAEFTTTYEYDEIYQLTHVINADQHKITYKYDDVGNVKYVIDPRKNATADTGDYTAFYTYDLNHQVKTVKDAAGFETSTDYDLDGLVVGQIDQDDNKTITVYNDRGDVVETKVPHSETDGVIKYVTTQFAYDQVGNKTKTITPRGVERGGDLVDFVAETKYDKLNRPIEEIYPYDRSDLVYNKPDSVLYAYDAVSRLKTISHPPSYGQTIRNDTTMTYWDNGWSKTTTDPWDIKTTYDYNQLGLQTNRTVTSAGGSSQRALDWDYYPDGKLKTHSDDGVPLGLDVVLSDNSDTGQTTTTGTWTLTGSGSPASNIVGPQAESATGFVGYDYATAPAGTGQSSFAWNLTTPSEGTYKVQVRYPSGATATNATYKIKHQGGEASVTLDQTKNPGTWVDLGSYTFTAGTAHSVTLTDDANGTVAADAVKLVRDNSGDTDGEKKDFSYTYDPNANLTTIEDKSPTAKIDLWDISYTNLNQIDTIKESLDGTLKNTTSYAYNENSAVTTRTHDKTVASYGYDVRDLVEQVVNKKSATDPAPKTTRYTYTPRAERLTETKANGNTVAYDYFLSGVLRHSIEKKPNSAVVVAEHTIGYQGNLQRVSDHAKIQNADNPSAYLEHDYAYTYDPRDRITKTLKTPVGGGAAEDETYSHDPNSNVWEEEVLGKKTTFTYDRNRLMTSVTDGATATYTYDPYGRLRTIQGGGKTWEKYTYDGFDHVTRHEKLGTDGTTNAVTTYTYDPLDRTTSKTEKEGSTNAKTTIYSYLGLSDEVLDEEVAGKLVRSFQYSPWGERLSQVKVKPDATEESSYYGYNAHTDVEQITSERGDTRATYGYTAYGKNDDKLFTGVDKPDPVDPTAKEEYNPYRFNAKRWDNSTGMYDMGFRDYNPNLNRFLNLDTYNGALDDLALGLDPWTSNRYAFTGGNPINNVEIDGHEPRPWHDPKFGEKSKKERQKAINENRSGHERMVARFAIREAVDGVKKALSKIGAPQGGFNENMYCNGAVTYLCDSAKEVDKSLKRGGVSPLDGIVEGPMGGWVVPVKPGTITPIRPGAKPCHSFVPGTPVIMADGSSKPIEEVKVGDQVLATDPETGKTRAEPVTAIMTSKGDKNLVQISIDNGDRIGTVIATDHHPFWVPELRKWVDAGELEPGMWLRTSAGTYVQVKAIKRWTAVQRVHNLTVANAHTYYVVADTASILVHNSNCSLKDIAAAYRANKANGVGKRRNVAVAEFDIDGTNGQLIGVSGKHHNPGSVPTPNNPIFDPGWKDIDSEWLILEELAKSLNPNSTGTLNIYSERAVCSECVGVVSQFAKRFPGVRINIRTG</sequence>
<dbReference type="InterPro" id="IPR022385">
    <property type="entry name" value="Rhs_assc_core"/>
</dbReference>
<dbReference type="PROSITE" id="PS50853">
    <property type="entry name" value="FN3"/>
    <property type="match status" value="1"/>
</dbReference>
<comment type="caution">
    <text evidence="5">The sequence shown here is derived from an EMBL/GenBank/DDBJ whole genome shotgun (WGS) entry which is preliminary data.</text>
</comment>
<dbReference type="SUPFAM" id="SSF49265">
    <property type="entry name" value="Fibronectin type III"/>
    <property type="match status" value="1"/>
</dbReference>
<dbReference type="Pfam" id="PF25275">
    <property type="entry name" value="Golvesin_C"/>
    <property type="match status" value="1"/>
</dbReference>
<reference evidence="5 6" key="1">
    <citation type="submission" date="2020-08" db="EMBL/GenBank/DDBJ databases">
        <title>Sequencing the genomes of 1000 actinobacteria strains.</title>
        <authorList>
            <person name="Klenk H.-P."/>
        </authorList>
    </citation>
    <scope>NUCLEOTIDE SEQUENCE [LARGE SCALE GENOMIC DNA]</scope>
    <source>
        <strain evidence="5 6">DSM 45507</strain>
    </source>
</reference>
<evidence type="ECO:0000256" key="2">
    <source>
        <dbReference type="ARBA" id="ARBA00023326"/>
    </source>
</evidence>
<dbReference type="Gene3D" id="2.170.16.10">
    <property type="entry name" value="Hedgehog/Intein (Hint) domain"/>
    <property type="match status" value="1"/>
</dbReference>
<evidence type="ECO:0000313" key="5">
    <source>
        <dbReference type="EMBL" id="MBB5781831.1"/>
    </source>
</evidence>
<evidence type="ECO:0000256" key="1">
    <source>
        <dbReference type="ARBA" id="ARBA00023295"/>
    </source>
</evidence>
<feature type="compositionally biased region" description="Low complexity" evidence="3">
    <location>
        <begin position="1"/>
        <end position="17"/>
    </location>
</feature>
<dbReference type="GO" id="GO:0000272">
    <property type="term" value="P:polysaccharide catabolic process"/>
    <property type="evidence" value="ECO:0007669"/>
    <property type="project" value="UniProtKB-KW"/>
</dbReference>
<organism evidence="5 6">
    <name type="scientific">Nonomuraea jabiensis</name>
    <dbReference type="NCBI Taxonomy" id="882448"/>
    <lineage>
        <taxon>Bacteria</taxon>
        <taxon>Bacillati</taxon>
        <taxon>Actinomycetota</taxon>
        <taxon>Actinomycetes</taxon>
        <taxon>Streptosporangiales</taxon>
        <taxon>Streptosporangiaceae</taxon>
        <taxon>Nonomuraea</taxon>
    </lineage>
</organism>
<dbReference type="InterPro" id="IPR050708">
    <property type="entry name" value="T6SS_VgrG/RHS"/>
</dbReference>
<dbReference type="CDD" id="cd00063">
    <property type="entry name" value="FN3"/>
    <property type="match status" value="1"/>
</dbReference>
<dbReference type="InterPro" id="IPR013783">
    <property type="entry name" value="Ig-like_fold"/>
</dbReference>
<feature type="domain" description="Fibronectin type-III" evidence="4">
    <location>
        <begin position="497"/>
        <end position="593"/>
    </location>
</feature>
<evidence type="ECO:0000259" key="4">
    <source>
        <dbReference type="PROSITE" id="PS50853"/>
    </source>
</evidence>
<keyword evidence="2" id="KW-0624">Polysaccharide degradation</keyword>
<dbReference type="GO" id="GO:0016798">
    <property type="term" value="F:hydrolase activity, acting on glycosyl bonds"/>
    <property type="evidence" value="ECO:0007669"/>
    <property type="project" value="UniProtKB-KW"/>
</dbReference>
<dbReference type="InterPro" id="IPR032721">
    <property type="entry name" value="Toxin-deaminase"/>
</dbReference>
<name>A0A7W9GDQ8_9ACTN</name>
<dbReference type="PANTHER" id="PTHR32305">
    <property type="match status" value="1"/>
</dbReference>
<keyword evidence="6" id="KW-1185">Reference proteome</keyword>
<dbReference type="PROSITE" id="PS50818">
    <property type="entry name" value="INTEIN_C_TER"/>
    <property type="match status" value="1"/>
</dbReference>
<dbReference type="SMART" id="SM00306">
    <property type="entry name" value="HintN"/>
    <property type="match status" value="1"/>
</dbReference>
<dbReference type="NCBIfam" id="TIGR01643">
    <property type="entry name" value="YD_repeat_2x"/>
    <property type="match status" value="4"/>
</dbReference>
<evidence type="ECO:0000313" key="6">
    <source>
        <dbReference type="Proteomes" id="UP000579153"/>
    </source>
</evidence>
<dbReference type="InterPro" id="IPR036116">
    <property type="entry name" value="FN3_sf"/>
</dbReference>
<protein>
    <submittedName>
        <fullName evidence="5">RHS repeat-associated protein</fullName>
    </submittedName>
</protein>
<dbReference type="InterPro" id="IPR006530">
    <property type="entry name" value="YD"/>
</dbReference>
<dbReference type="InterPro" id="IPR033803">
    <property type="entry name" value="CBD-like_Golvesin-Xly"/>
</dbReference>
<keyword evidence="1" id="KW-0326">Glycosidase</keyword>
<feature type="region of interest" description="Disordered" evidence="3">
    <location>
        <begin position="2484"/>
        <end position="2503"/>
    </location>
</feature>
<dbReference type="NCBIfam" id="NF033679">
    <property type="entry name" value="DNRLRE_dom"/>
    <property type="match status" value="2"/>
</dbReference>
<dbReference type="Pfam" id="PF14424">
    <property type="entry name" value="Toxin-deaminase"/>
    <property type="match status" value="1"/>
</dbReference>
<dbReference type="Gene3D" id="2.60.120.260">
    <property type="entry name" value="Galactose-binding domain-like"/>
    <property type="match status" value="1"/>
</dbReference>
<dbReference type="InterPro" id="IPR003587">
    <property type="entry name" value="Hint_dom_N"/>
</dbReference>
<evidence type="ECO:0000256" key="3">
    <source>
        <dbReference type="SAM" id="MobiDB-lite"/>
    </source>
</evidence>
<dbReference type="InterPro" id="IPR003961">
    <property type="entry name" value="FN3_dom"/>
</dbReference>
<dbReference type="InterPro" id="IPR036844">
    <property type="entry name" value="Hint_dom_sf"/>
</dbReference>
<dbReference type="SUPFAM" id="SSF51294">
    <property type="entry name" value="Hedgehog/intein (Hint) domain"/>
    <property type="match status" value="1"/>
</dbReference>